<keyword evidence="4" id="KW-0378">Hydrolase</keyword>
<dbReference type="PRINTS" id="PR00738">
    <property type="entry name" value="GLHYDRLASE20"/>
</dbReference>
<dbReference type="GO" id="GO:0016020">
    <property type="term" value="C:membrane"/>
    <property type="evidence" value="ECO:0007669"/>
    <property type="project" value="TreeGrafter"/>
</dbReference>
<dbReference type="PANTHER" id="PTHR22600:SF57">
    <property type="entry name" value="BETA-N-ACETYLHEXOSAMINIDASE"/>
    <property type="match status" value="1"/>
</dbReference>
<evidence type="ECO:0000259" key="8">
    <source>
        <dbReference type="Pfam" id="PF00728"/>
    </source>
</evidence>
<feature type="signal peptide" evidence="7">
    <location>
        <begin position="1"/>
        <end position="21"/>
    </location>
</feature>
<keyword evidence="7" id="KW-0732">Signal</keyword>
<feature type="domain" description="Glycoside hydrolase family 20 catalytic" evidence="8">
    <location>
        <begin position="150"/>
        <end position="491"/>
    </location>
</feature>
<dbReference type="SUPFAM" id="SSF55545">
    <property type="entry name" value="beta-N-acetylhexosaminidase-like domain"/>
    <property type="match status" value="1"/>
</dbReference>
<keyword evidence="11" id="KW-1185">Reference proteome</keyword>
<proteinExistence type="inferred from homology"/>
<dbReference type="EC" id="3.2.1.52" evidence="3"/>
<evidence type="ECO:0000256" key="5">
    <source>
        <dbReference type="ARBA" id="ARBA00023295"/>
    </source>
</evidence>
<dbReference type="OrthoDB" id="9763537at2"/>
<dbReference type="PIRSF" id="PIRSF001093">
    <property type="entry name" value="B-hxosamndse_ab_euk"/>
    <property type="match status" value="1"/>
</dbReference>
<feature type="active site" description="Proton donor" evidence="6">
    <location>
        <position position="319"/>
    </location>
</feature>
<dbReference type="AlphaFoldDB" id="A0A514CFE5"/>
<gene>
    <name evidence="10" type="ORF">FKX85_05730</name>
</gene>
<dbReference type="GO" id="GO:0004563">
    <property type="term" value="F:beta-N-acetylhexosaminidase activity"/>
    <property type="evidence" value="ECO:0007669"/>
    <property type="project" value="UniProtKB-EC"/>
</dbReference>
<feature type="chain" id="PRO_5021815346" description="beta-N-acetylhexosaminidase" evidence="7">
    <location>
        <begin position="22"/>
        <end position="528"/>
    </location>
</feature>
<sequence length="528" mass="60776">MNRIKATLLLVLLTSTLSVIAQDVFIIPEPNQLQYEEGKYQWNRPLKVLCEAAEFENEQKELKTFCDSTALANEKSTTSNVGIIKLTKDLSIKNAEGYELEITPRSISLKAATAQGMFYAVQTLKQIIQSSLYQHSSALPCLRIKDQPRFSYRGLMLDPARHFLPIEDLKKYVEVMAGYKYNKLHLHLTDDQGWRLEIKKYPKLTTIGSRRDGMNGDKTPRNGFYTQEEMKDFVQFAAERHVEVIPEFDLPGHSVAAIASYPELKLSCADTVTKVRNHEGVSKDILCVGNDTVFTFIDDVIKEMSSIFPSKMFHIGGDEAPLDAWKNCAPCQALKKEHHLTTDQELFAYFFKRVNQSLTKYQKEPLFWYELDVPEYLENSTIFLWRMGSAAKVLAAAKKNNYEVICSPGEYAYFDYPQWKDGLPNVDWMGVITLQKVYQFDPAYTFNKKQQKKYIRGVEAPVWGESVKDLFRAFYMTYPRALALAEVGWTEMPQRNWDTFKSKLDMQFNTLLHKGVNYRPPVELYGGL</sequence>
<keyword evidence="5" id="KW-0326">Glycosidase</keyword>
<name>A0A514CFE5_9BACT</name>
<feature type="domain" description="Beta-hexosaminidase bacterial type N-terminal" evidence="9">
    <location>
        <begin position="25"/>
        <end position="147"/>
    </location>
</feature>
<dbReference type="Pfam" id="PF02838">
    <property type="entry name" value="Glyco_hydro_20b"/>
    <property type="match status" value="1"/>
</dbReference>
<dbReference type="Gene3D" id="3.30.379.10">
    <property type="entry name" value="Chitobiase/beta-hexosaminidase domain 2-like"/>
    <property type="match status" value="1"/>
</dbReference>
<evidence type="ECO:0000259" key="9">
    <source>
        <dbReference type="Pfam" id="PF02838"/>
    </source>
</evidence>
<protein>
    <recommendedName>
        <fullName evidence="3">beta-N-acetylhexosaminidase</fullName>
        <ecNumber evidence="3">3.2.1.52</ecNumber>
    </recommendedName>
</protein>
<evidence type="ECO:0000256" key="6">
    <source>
        <dbReference type="PIRSR" id="PIRSR625705-1"/>
    </source>
</evidence>
<evidence type="ECO:0000256" key="7">
    <source>
        <dbReference type="SAM" id="SignalP"/>
    </source>
</evidence>
<dbReference type="InterPro" id="IPR017853">
    <property type="entry name" value="GH"/>
</dbReference>
<evidence type="ECO:0000313" key="11">
    <source>
        <dbReference type="Proteomes" id="UP000316614"/>
    </source>
</evidence>
<organism evidence="10 11">
    <name type="scientific">Echinicola soli</name>
    <dbReference type="NCBI Taxonomy" id="2591634"/>
    <lineage>
        <taxon>Bacteria</taxon>
        <taxon>Pseudomonadati</taxon>
        <taxon>Bacteroidota</taxon>
        <taxon>Cytophagia</taxon>
        <taxon>Cytophagales</taxon>
        <taxon>Cyclobacteriaceae</taxon>
        <taxon>Echinicola</taxon>
    </lineage>
</organism>
<evidence type="ECO:0000313" key="10">
    <source>
        <dbReference type="EMBL" id="QDH78557.1"/>
    </source>
</evidence>
<comment type="catalytic activity">
    <reaction evidence="1">
        <text>Hydrolysis of terminal non-reducing N-acetyl-D-hexosamine residues in N-acetyl-beta-D-hexosaminides.</text>
        <dbReference type="EC" id="3.2.1.52"/>
    </reaction>
</comment>
<dbReference type="CDD" id="cd06563">
    <property type="entry name" value="GH20_chitobiase-like"/>
    <property type="match status" value="1"/>
</dbReference>
<comment type="similarity">
    <text evidence="2">Belongs to the glycosyl hydrolase 20 family.</text>
</comment>
<dbReference type="EMBL" id="CP041253">
    <property type="protein sequence ID" value="QDH78557.1"/>
    <property type="molecule type" value="Genomic_DNA"/>
</dbReference>
<dbReference type="Pfam" id="PF00728">
    <property type="entry name" value="Glyco_hydro_20"/>
    <property type="match status" value="1"/>
</dbReference>
<evidence type="ECO:0000256" key="2">
    <source>
        <dbReference type="ARBA" id="ARBA00006285"/>
    </source>
</evidence>
<accession>A0A514CFE5</accession>
<dbReference type="Gene3D" id="3.20.20.80">
    <property type="entry name" value="Glycosidases"/>
    <property type="match status" value="1"/>
</dbReference>
<evidence type="ECO:0000256" key="4">
    <source>
        <dbReference type="ARBA" id="ARBA00022801"/>
    </source>
</evidence>
<dbReference type="RefSeq" id="WP_141613813.1">
    <property type="nucleotide sequence ID" value="NZ_CP041253.1"/>
</dbReference>
<dbReference type="PANTHER" id="PTHR22600">
    <property type="entry name" value="BETA-HEXOSAMINIDASE"/>
    <property type="match status" value="1"/>
</dbReference>
<dbReference type="InterPro" id="IPR025705">
    <property type="entry name" value="Beta_hexosaminidase_sua/sub"/>
</dbReference>
<evidence type="ECO:0000256" key="1">
    <source>
        <dbReference type="ARBA" id="ARBA00001231"/>
    </source>
</evidence>
<dbReference type="InterPro" id="IPR015883">
    <property type="entry name" value="Glyco_hydro_20_cat"/>
</dbReference>
<dbReference type="GO" id="GO:0005975">
    <property type="term" value="P:carbohydrate metabolic process"/>
    <property type="evidence" value="ECO:0007669"/>
    <property type="project" value="InterPro"/>
</dbReference>
<dbReference type="InterPro" id="IPR015882">
    <property type="entry name" value="HEX_bac_N"/>
</dbReference>
<dbReference type="Proteomes" id="UP000316614">
    <property type="component" value="Chromosome"/>
</dbReference>
<dbReference type="GO" id="GO:0030203">
    <property type="term" value="P:glycosaminoglycan metabolic process"/>
    <property type="evidence" value="ECO:0007669"/>
    <property type="project" value="TreeGrafter"/>
</dbReference>
<dbReference type="KEGG" id="echi:FKX85_05730"/>
<dbReference type="InterPro" id="IPR029018">
    <property type="entry name" value="Hex-like_dom2"/>
</dbReference>
<dbReference type="SUPFAM" id="SSF51445">
    <property type="entry name" value="(Trans)glycosidases"/>
    <property type="match status" value="1"/>
</dbReference>
<reference evidence="10 11" key="1">
    <citation type="submission" date="2019-06" db="EMBL/GenBank/DDBJ databases">
        <title>Echinicola alkalisoli sp. nov. isolated from saline soil.</title>
        <authorList>
            <person name="Sun J.-Q."/>
            <person name="Xu L."/>
        </authorList>
    </citation>
    <scope>NUCLEOTIDE SEQUENCE [LARGE SCALE GENOMIC DNA]</scope>
    <source>
        <strain evidence="10 11">LN3S3</strain>
    </source>
</reference>
<evidence type="ECO:0000256" key="3">
    <source>
        <dbReference type="ARBA" id="ARBA00012663"/>
    </source>
</evidence>